<dbReference type="PROSITE" id="PS00028">
    <property type="entry name" value="ZINC_FINGER_C2H2_1"/>
    <property type="match status" value="1"/>
</dbReference>
<gene>
    <name evidence="2" type="ORF">DERP_007421</name>
</gene>
<dbReference type="InterPro" id="IPR013087">
    <property type="entry name" value="Znf_C2H2_type"/>
</dbReference>
<reference evidence="2 3" key="1">
    <citation type="journal article" date="2018" name="J. Allergy Clin. Immunol.">
        <title>High-quality assembly of Dermatophagoides pteronyssinus genome and transcriptome reveals a wide range of novel allergens.</title>
        <authorList>
            <person name="Liu X.Y."/>
            <person name="Yang K.Y."/>
            <person name="Wang M.Q."/>
            <person name="Kwok J.S."/>
            <person name="Zeng X."/>
            <person name="Yang Z."/>
            <person name="Xiao X.J."/>
            <person name="Lau C.P."/>
            <person name="Li Y."/>
            <person name="Huang Z.M."/>
            <person name="Ba J.G."/>
            <person name="Yim A.K."/>
            <person name="Ouyang C.Y."/>
            <person name="Ngai S.M."/>
            <person name="Chan T.F."/>
            <person name="Leung E.L."/>
            <person name="Liu L."/>
            <person name="Liu Z.G."/>
            <person name="Tsui S.K."/>
        </authorList>
    </citation>
    <scope>NUCLEOTIDE SEQUENCE [LARGE SCALE GENOMIC DNA]</scope>
    <source>
        <strain evidence="2">Derp</strain>
    </source>
</reference>
<sequence>MVHLDDDAYCFLCKIRFITSEQIKKHFKEKHSNYQSDAYRCYACVSCQYVNLRNLIRHFVNKHCQPDRQIENVLDSNLNQDMIGDRMHQSNIDQGNERIEIDQSDIPQDVIDDQNSLIPSIMDNCEQKCDNISESVCDKPVVVEPGETNPDNLPSVKTFLIAPGIWHKFLIIGGEKILFEKIVETKFVSSVERQKLVNCVGIFLANHYKSLTIPIQTLKYYAKELSKISQDTEEDYFCYWISSRIRSGKLVEHRKPVGRLYKFFEYRRRKYKLDEQKKKN</sequence>
<comment type="caution">
    <text evidence="2">The sequence shown here is derived from an EMBL/GenBank/DDBJ whole genome shotgun (WGS) entry which is preliminary data.</text>
</comment>
<evidence type="ECO:0000313" key="3">
    <source>
        <dbReference type="Proteomes" id="UP000887458"/>
    </source>
</evidence>
<name>A0ABQ8J4I4_DERPT</name>
<evidence type="ECO:0000259" key="1">
    <source>
        <dbReference type="PROSITE" id="PS00028"/>
    </source>
</evidence>
<protein>
    <recommendedName>
        <fullName evidence="1">C2H2-type domain-containing protein</fullName>
    </recommendedName>
</protein>
<dbReference type="EMBL" id="NJHN03000077">
    <property type="protein sequence ID" value="KAH9417423.1"/>
    <property type="molecule type" value="Genomic_DNA"/>
</dbReference>
<keyword evidence="3" id="KW-1185">Reference proteome</keyword>
<accession>A0ABQ8J4I4</accession>
<reference evidence="2 3" key="2">
    <citation type="journal article" date="2022" name="Mol. Biol. Evol.">
        <title>Comparative Genomics Reveals Insights into the Divergent Evolution of Astigmatic Mites and Household Pest Adaptations.</title>
        <authorList>
            <person name="Xiong Q."/>
            <person name="Wan A.T."/>
            <person name="Liu X."/>
            <person name="Fung C.S."/>
            <person name="Xiao X."/>
            <person name="Malainual N."/>
            <person name="Hou J."/>
            <person name="Wang L."/>
            <person name="Wang M."/>
            <person name="Yang K.Y."/>
            <person name="Cui Y."/>
            <person name="Leung E.L."/>
            <person name="Nong W."/>
            <person name="Shin S.K."/>
            <person name="Au S.W."/>
            <person name="Jeong K.Y."/>
            <person name="Chew F.T."/>
            <person name="Hui J.H."/>
            <person name="Leung T.F."/>
            <person name="Tungtrongchitr A."/>
            <person name="Zhong N."/>
            <person name="Liu Z."/>
            <person name="Tsui S.K."/>
        </authorList>
    </citation>
    <scope>NUCLEOTIDE SEQUENCE [LARGE SCALE GENOMIC DNA]</scope>
    <source>
        <strain evidence="2">Derp</strain>
    </source>
</reference>
<feature type="domain" description="C2H2-type" evidence="1">
    <location>
        <begin position="10"/>
        <end position="31"/>
    </location>
</feature>
<evidence type="ECO:0000313" key="2">
    <source>
        <dbReference type="EMBL" id="KAH9417423.1"/>
    </source>
</evidence>
<organism evidence="2 3">
    <name type="scientific">Dermatophagoides pteronyssinus</name>
    <name type="common">European house dust mite</name>
    <dbReference type="NCBI Taxonomy" id="6956"/>
    <lineage>
        <taxon>Eukaryota</taxon>
        <taxon>Metazoa</taxon>
        <taxon>Ecdysozoa</taxon>
        <taxon>Arthropoda</taxon>
        <taxon>Chelicerata</taxon>
        <taxon>Arachnida</taxon>
        <taxon>Acari</taxon>
        <taxon>Acariformes</taxon>
        <taxon>Sarcoptiformes</taxon>
        <taxon>Astigmata</taxon>
        <taxon>Psoroptidia</taxon>
        <taxon>Analgoidea</taxon>
        <taxon>Pyroglyphidae</taxon>
        <taxon>Dermatophagoidinae</taxon>
        <taxon>Dermatophagoides</taxon>
    </lineage>
</organism>
<dbReference type="Proteomes" id="UP000887458">
    <property type="component" value="Unassembled WGS sequence"/>
</dbReference>
<proteinExistence type="predicted"/>